<accession>A0A2S6ALG6</accession>
<protein>
    <submittedName>
        <fullName evidence="1">Uncharacterized protein</fullName>
    </submittedName>
</protein>
<sequence>MSTAESSRARARAVADAVLYEGYLLYPYRADARKNRCRWQFGVLGPPHAHADGLGEDCELTGEMVVDPGADPTVRFTIRFLQLQHRGVRDAAGAVLADTTVAGRTWPDWDEAVEREVAVGPITPVSTTVPFDFPGGAETEPLDDQATLPGGAIVRTRWPLRGEFALNVVAEHGYLRLRATVRNTGEPAADKRDALVRSLVGAHVIAEVADTRFVSLLEPPPEAEAVVARCTQRRCFPVLAGPRGDHSLMLVSPIILYDHPEIAEQSQESLYDATEIDEILTLRVMAMTDEEKAAARATDPRAARIVESCDAMTAEQMARLHGVLRDPHDGADRLVPEIPPGTDWWDPAADGAVRPDSDAVPIAGTLVRKGSRVRLHPSRRADIHDMFFDGRDARVTSVHADVDGRTHVGVVIADDPGADLHEWYGRYLYFDPDELEPLDGPGE</sequence>
<proteinExistence type="predicted"/>
<dbReference type="RefSeq" id="WP_104380314.1">
    <property type="nucleotide sequence ID" value="NZ_PSZC01000016.1"/>
</dbReference>
<organism evidence="1 2">
    <name type="scientific">Nocardia nova</name>
    <dbReference type="NCBI Taxonomy" id="37330"/>
    <lineage>
        <taxon>Bacteria</taxon>
        <taxon>Bacillati</taxon>
        <taxon>Actinomycetota</taxon>
        <taxon>Actinomycetes</taxon>
        <taxon>Mycobacteriales</taxon>
        <taxon>Nocardiaceae</taxon>
        <taxon>Nocardia</taxon>
    </lineage>
</organism>
<reference evidence="1 2" key="1">
    <citation type="submission" date="2018-02" db="EMBL/GenBank/DDBJ databases">
        <title>8 Nocardia nova and 1 Nocardia cyriacigeorgica strain used for evolution to TMP-SMX.</title>
        <authorList>
            <person name="Mehta H."/>
            <person name="Weng J."/>
            <person name="Shamoo Y."/>
        </authorList>
    </citation>
    <scope>NUCLEOTIDE SEQUENCE [LARGE SCALE GENOMIC DNA]</scope>
    <source>
        <strain evidence="1 2">MDA3139</strain>
    </source>
</reference>
<dbReference type="EMBL" id="PSZC01000016">
    <property type="protein sequence ID" value="PPJ36069.1"/>
    <property type="molecule type" value="Genomic_DNA"/>
</dbReference>
<gene>
    <name evidence="1" type="ORF">C5E45_21905</name>
</gene>
<comment type="caution">
    <text evidence="1">The sequence shown here is derived from an EMBL/GenBank/DDBJ whole genome shotgun (WGS) entry which is preliminary data.</text>
</comment>
<dbReference type="AlphaFoldDB" id="A0A2S6ALG6"/>
<evidence type="ECO:0000313" key="2">
    <source>
        <dbReference type="Proteomes" id="UP000239874"/>
    </source>
</evidence>
<dbReference type="Proteomes" id="UP000239874">
    <property type="component" value="Unassembled WGS sequence"/>
</dbReference>
<evidence type="ECO:0000313" key="1">
    <source>
        <dbReference type="EMBL" id="PPJ36069.1"/>
    </source>
</evidence>
<name>A0A2S6ALG6_9NOCA</name>